<evidence type="ECO:0000256" key="11">
    <source>
        <dbReference type="HAMAP-Rule" id="MF_01479"/>
    </source>
</evidence>
<dbReference type="GO" id="GO:0003677">
    <property type="term" value="F:DNA binding"/>
    <property type="evidence" value="ECO:0007669"/>
    <property type="project" value="UniProtKB-UniRule"/>
</dbReference>
<gene>
    <name evidence="11" type="primary">whiB</name>
    <name evidence="13" type="ORF">CA984_27465</name>
</gene>
<reference evidence="13 14" key="1">
    <citation type="submission" date="2017-05" db="EMBL/GenBank/DDBJ databases">
        <title>Biotechnological potential of actinobacteria isolated from South African environments.</title>
        <authorList>
            <person name="Le Roes-Hill M."/>
            <person name="Prins A."/>
            <person name="Durrell K.A."/>
        </authorList>
    </citation>
    <scope>NUCLEOTIDE SEQUENCE [LARGE SCALE GENOMIC DNA]</scope>
    <source>
        <strain evidence="13">M26</strain>
    </source>
</reference>
<name>A0A243REE1_9ACTN</name>
<keyword evidence="10 11" id="KW-0804">Transcription</keyword>
<dbReference type="InterPro" id="IPR003482">
    <property type="entry name" value="Whib"/>
</dbReference>
<dbReference type="AlphaFoldDB" id="A0A243REE1"/>
<dbReference type="GO" id="GO:0005737">
    <property type="term" value="C:cytoplasm"/>
    <property type="evidence" value="ECO:0007669"/>
    <property type="project" value="UniProtKB-SubCell"/>
</dbReference>
<dbReference type="PROSITE" id="PS51674">
    <property type="entry name" value="4FE4S_WBL"/>
    <property type="match status" value="1"/>
</dbReference>
<organism evidence="13 14">
    <name type="scientific">Streptosporangium minutum</name>
    <dbReference type="NCBI Taxonomy" id="569862"/>
    <lineage>
        <taxon>Bacteria</taxon>
        <taxon>Bacillati</taxon>
        <taxon>Actinomycetota</taxon>
        <taxon>Actinomycetes</taxon>
        <taxon>Streptosporangiales</taxon>
        <taxon>Streptosporangiaceae</taxon>
        <taxon>Streptosporangium</taxon>
    </lineage>
</organism>
<evidence type="ECO:0000256" key="7">
    <source>
        <dbReference type="ARBA" id="ARBA00023015"/>
    </source>
</evidence>
<evidence type="ECO:0000256" key="2">
    <source>
        <dbReference type="ARBA" id="ARBA00006597"/>
    </source>
</evidence>
<comment type="subcellular location">
    <subcellularLocation>
        <location evidence="1 11">Cytoplasm</location>
    </subcellularLocation>
</comment>
<comment type="PTM">
    <text evidence="11">The Fe-S cluster can be nitrosylated by nitric oxide (NO).</text>
</comment>
<comment type="function">
    <text evidence="11">Acts as a transcriptional regulator. Probably redox-responsive. The apo- but not holo-form probably binds DNA.</text>
</comment>
<keyword evidence="5 11" id="KW-0408">Iron</keyword>
<keyword evidence="3 11" id="KW-0004">4Fe-4S</keyword>
<dbReference type="GO" id="GO:0051539">
    <property type="term" value="F:4 iron, 4 sulfur cluster binding"/>
    <property type="evidence" value="ECO:0007669"/>
    <property type="project" value="UniProtKB-UniRule"/>
</dbReference>
<dbReference type="GO" id="GO:0035731">
    <property type="term" value="F:dinitrosyl-iron complex binding"/>
    <property type="evidence" value="ECO:0007669"/>
    <property type="project" value="UniProtKB-UniRule"/>
</dbReference>
<keyword evidence="8 11" id="KW-0238">DNA-binding</keyword>
<keyword evidence="7 11" id="KW-0805">Transcription regulation</keyword>
<keyword evidence="4 11" id="KW-0479">Metal-binding</keyword>
<evidence type="ECO:0000256" key="1">
    <source>
        <dbReference type="ARBA" id="ARBA00004496"/>
    </source>
</evidence>
<dbReference type="EMBL" id="NGFP01000148">
    <property type="protein sequence ID" value="OUC93109.1"/>
    <property type="molecule type" value="Genomic_DNA"/>
</dbReference>
<dbReference type="GO" id="GO:0045892">
    <property type="term" value="P:negative regulation of DNA-templated transcription"/>
    <property type="evidence" value="ECO:0007669"/>
    <property type="project" value="TreeGrafter"/>
</dbReference>
<evidence type="ECO:0000313" key="13">
    <source>
        <dbReference type="EMBL" id="OUC93109.1"/>
    </source>
</evidence>
<dbReference type="Proteomes" id="UP000194761">
    <property type="component" value="Unassembled WGS sequence"/>
</dbReference>
<feature type="binding site" evidence="11">
    <location>
        <position position="61"/>
    </location>
    <ligand>
        <name>[4Fe-4S] cluster</name>
        <dbReference type="ChEBI" id="CHEBI:49883"/>
    </ligand>
</feature>
<dbReference type="GO" id="GO:0045454">
    <property type="term" value="P:cell redox homeostasis"/>
    <property type="evidence" value="ECO:0007669"/>
    <property type="project" value="TreeGrafter"/>
</dbReference>
<comment type="caution">
    <text evidence="13">The sequence shown here is derived from an EMBL/GenBank/DDBJ whole genome shotgun (WGS) entry which is preliminary data.</text>
</comment>
<dbReference type="Pfam" id="PF02467">
    <property type="entry name" value="Whib"/>
    <property type="match status" value="1"/>
</dbReference>
<dbReference type="GO" id="GO:0046872">
    <property type="term" value="F:metal ion binding"/>
    <property type="evidence" value="ECO:0007669"/>
    <property type="project" value="UniProtKB-KW"/>
</dbReference>
<evidence type="ECO:0000256" key="8">
    <source>
        <dbReference type="ARBA" id="ARBA00023125"/>
    </source>
</evidence>
<comment type="PTM">
    <text evidence="11">Upon Fe-S cluster removal intramolecular disulfide bonds are formed.</text>
</comment>
<feature type="domain" description="4Fe-4S Wbl-type" evidence="12">
    <location>
        <begin position="24"/>
        <end position="91"/>
    </location>
</feature>
<evidence type="ECO:0000256" key="5">
    <source>
        <dbReference type="ARBA" id="ARBA00023004"/>
    </source>
</evidence>
<evidence type="ECO:0000256" key="4">
    <source>
        <dbReference type="ARBA" id="ARBA00022723"/>
    </source>
</evidence>
<accession>A0A243REE1</accession>
<proteinExistence type="inferred from homology"/>
<feature type="binding site" evidence="11">
    <location>
        <position position="25"/>
    </location>
    <ligand>
        <name>[4Fe-4S] cluster</name>
        <dbReference type="ChEBI" id="CHEBI:49883"/>
    </ligand>
</feature>
<dbReference type="HAMAP" id="MF_01479">
    <property type="entry name" value="WhiB"/>
    <property type="match status" value="1"/>
</dbReference>
<dbReference type="PANTHER" id="PTHR38839">
    <property type="entry name" value="TRANSCRIPTIONAL REGULATOR WHID-RELATED"/>
    <property type="match status" value="1"/>
</dbReference>
<keyword evidence="11" id="KW-0963">Cytoplasm</keyword>
<keyword evidence="6 11" id="KW-0411">Iron-sulfur</keyword>
<sequence length="107" mass="11553">MRRLDLNRIPAAELRTAMLAAGPVCELTDAHLFTGPDAFEVEGDEAKRRRERKAKKICARCPALAECLAYAMAICPSEGVWAGLSARKIRALSLSPAAGIDTEREAA</sequence>
<protein>
    <recommendedName>
        <fullName evidence="11">Transcriptional regulator WhiB</fullName>
    </recommendedName>
</protein>
<feature type="binding site" evidence="11">
    <location>
        <position position="67"/>
    </location>
    <ligand>
        <name>[4Fe-4S] cluster</name>
        <dbReference type="ChEBI" id="CHEBI:49883"/>
    </ligand>
</feature>
<evidence type="ECO:0000256" key="9">
    <source>
        <dbReference type="ARBA" id="ARBA00023157"/>
    </source>
</evidence>
<comment type="cofactor">
    <cofactor evidence="11">
        <name>[4Fe-4S] cluster</name>
        <dbReference type="ChEBI" id="CHEBI:49883"/>
    </cofactor>
    <text evidence="11">Binds 1 [4Fe-4S] cluster per subunit. Following nitrosylation of the [4Fe-4S] cluster binds 1 [4Fe-8(NO)] cluster per subunit.</text>
</comment>
<dbReference type="GO" id="GO:0047134">
    <property type="term" value="F:protein-disulfide reductase [NAD(P)H] activity"/>
    <property type="evidence" value="ECO:0007669"/>
    <property type="project" value="TreeGrafter"/>
</dbReference>
<keyword evidence="14" id="KW-1185">Reference proteome</keyword>
<dbReference type="RefSeq" id="WP_086576437.1">
    <property type="nucleotide sequence ID" value="NZ_NGFP01000148.1"/>
</dbReference>
<dbReference type="InterPro" id="IPR034768">
    <property type="entry name" value="4FE4S_WBL"/>
</dbReference>
<keyword evidence="9 11" id="KW-1015">Disulfide bond</keyword>
<evidence type="ECO:0000259" key="12">
    <source>
        <dbReference type="PROSITE" id="PS51674"/>
    </source>
</evidence>
<feature type="binding site" evidence="11">
    <location>
        <position position="58"/>
    </location>
    <ligand>
        <name>[4Fe-4S] cluster</name>
        <dbReference type="ChEBI" id="CHEBI:49883"/>
    </ligand>
</feature>
<evidence type="ECO:0000313" key="14">
    <source>
        <dbReference type="Proteomes" id="UP000194761"/>
    </source>
</evidence>
<evidence type="ECO:0000256" key="6">
    <source>
        <dbReference type="ARBA" id="ARBA00023014"/>
    </source>
</evidence>
<comment type="similarity">
    <text evidence="2 11">Belongs to the WhiB family.</text>
</comment>
<evidence type="ECO:0000256" key="10">
    <source>
        <dbReference type="ARBA" id="ARBA00023163"/>
    </source>
</evidence>
<evidence type="ECO:0000256" key="3">
    <source>
        <dbReference type="ARBA" id="ARBA00022485"/>
    </source>
</evidence>